<reference evidence="2" key="1">
    <citation type="submission" date="2021-10" db="EMBL/GenBank/DDBJ databases">
        <title>De novo Genome Assembly of Clathrus columnatus (Basidiomycota, Fungi) Using Illumina and Nanopore Sequence Data.</title>
        <authorList>
            <person name="Ogiso-Tanaka E."/>
            <person name="Itagaki H."/>
            <person name="Hosoya T."/>
            <person name="Hosaka K."/>
        </authorList>
    </citation>
    <scope>NUCLEOTIDE SEQUENCE</scope>
    <source>
        <strain evidence="2">MO-923</strain>
    </source>
</reference>
<gene>
    <name evidence="2" type="ORF">Clacol_010122</name>
</gene>
<feature type="chain" id="PRO_5043405621" evidence="1">
    <location>
        <begin position="22"/>
        <end position="169"/>
    </location>
</feature>
<dbReference type="EMBL" id="BPWL01000011">
    <property type="protein sequence ID" value="GJJ15844.1"/>
    <property type="molecule type" value="Genomic_DNA"/>
</dbReference>
<evidence type="ECO:0000313" key="3">
    <source>
        <dbReference type="Proteomes" id="UP001050691"/>
    </source>
</evidence>
<dbReference type="AlphaFoldDB" id="A0AAV5ARS0"/>
<dbReference type="Proteomes" id="UP001050691">
    <property type="component" value="Unassembled WGS sequence"/>
</dbReference>
<sequence>MVSFTSLIVFAAAGLAVSASAVTKRDLASDVGSITALIRQFDIDVNATNPQGDPDGTTLAYTEDLALLTQALDNAAIAEEGQPLLTEDEIPMTTQLFEDFGQLIKDIETQVPNIQMIDGLTTIVQTGLNDVEDASAGEDKTKAVGFLFEILELFADVQEELSAPPSATA</sequence>
<proteinExistence type="predicted"/>
<keyword evidence="3" id="KW-1185">Reference proteome</keyword>
<organism evidence="2 3">
    <name type="scientific">Clathrus columnatus</name>
    <dbReference type="NCBI Taxonomy" id="1419009"/>
    <lineage>
        <taxon>Eukaryota</taxon>
        <taxon>Fungi</taxon>
        <taxon>Dikarya</taxon>
        <taxon>Basidiomycota</taxon>
        <taxon>Agaricomycotina</taxon>
        <taxon>Agaricomycetes</taxon>
        <taxon>Phallomycetidae</taxon>
        <taxon>Phallales</taxon>
        <taxon>Clathraceae</taxon>
        <taxon>Clathrus</taxon>
    </lineage>
</organism>
<evidence type="ECO:0000256" key="1">
    <source>
        <dbReference type="SAM" id="SignalP"/>
    </source>
</evidence>
<accession>A0AAV5ARS0</accession>
<feature type="signal peptide" evidence="1">
    <location>
        <begin position="1"/>
        <end position="21"/>
    </location>
</feature>
<evidence type="ECO:0000313" key="2">
    <source>
        <dbReference type="EMBL" id="GJJ15844.1"/>
    </source>
</evidence>
<protein>
    <submittedName>
        <fullName evidence="2">Uncharacterized protein</fullName>
    </submittedName>
</protein>
<comment type="caution">
    <text evidence="2">The sequence shown here is derived from an EMBL/GenBank/DDBJ whole genome shotgun (WGS) entry which is preliminary data.</text>
</comment>
<keyword evidence="1" id="KW-0732">Signal</keyword>
<name>A0AAV5ARS0_9AGAM</name>